<dbReference type="EMBL" id="CACRST010000009">
    <property type="protein sequence ID" value="VYS83497.1"/>
    <property type="molecule type" value="Genomic_DNA"/>
</dbReference>
<dbReference type="AlphaFoldDB" id="A0A6N2RQS9"/>
<evidence type="ECO:0008006" key="2">
    <source>
        <dbReference type="Google" id="ProtNLM"/>
    </source>
</evidence>
<dbReference type="Pfam" id="PF18907">
    <property type="entry name" value="DUF5662"/>
    <property type="match status" value="1"/>
</dbReference>
<evidence type="ECO:0000313" key="1">
    <source>
        <dbReference type="EMBL" id="VYS83497.1"/>
    </source>
</evidence>
<proteinExistence type="predicted"/>
<gene>
    <name evidence="1" type="ORF">BGLFYP119_00778</name>
</gene>
<organism evidence="1">
    <name type="scientific">Blautia glucerasea</name>
    <dbReference type="NCBI Taxonomy" id="536633"/>
    <lineage>
        <taxon>Bacteria</taxon>
        <taxon>Bacillati</taxon>
        <taxon>Bacillota</taxon>
        <taxon>Clostridia</taxon>
        <taxon>Lachnospirales</taxon>
        <taxon>Lachnospiraceae</taxon>
        <taxon>Blautia</taxon>
    </lineage>
</organism>
<accession>A0A6N2RQS9</accession>
<sequence length="184" mass="21857">MHPWLHFKTITRHKLLVMKYCFQLGLYKQGLLHDLSKYSPSEFLVGARYYQGTRSPNNAERENIGVSTSWLHHKGRNKHHFEHWVDYSLDPGHVIMGARMPRKYVAEMVVDRISASRNYLGAAYTESQPLLYFLKSKEELWFIHPQTKKELEALLRILKDHGEKKLLHYIKHVYLKNGPRDPRY</sequence>
<name>A0A6N2RQS9_9FIRM</name>
<protein>
    <recommendedName>
        <fullName evidence="2">Catalase</fullName>
    </recommendedName>
</protein>
<reference evidence="1" key="1">
    <citation type="submission" date="2019-11" db="EMBL/GenBank/DDBJ databases">
        <authorList>
            <person name="Feng L."/>
        </authorList>
    </citation>
    <scope>NUCLEOTIDE SEQUENCE</scope>
    <source>
        <strain evidence="1">BgluceraseaLFYP119</strain>
    </source>
</reference>
<dbReference type="RefSeq" id="WP_330677865.1">
    <property type="nucleotide sequence ID" value="NZ_CACRST010000009.1"/>
</dbReference>
<dbReference type="InterPro" id="IPR043721">
    <property type="entry name" value="DUF5662"/>
</dbReference>